<dbReference type="Gene3D" id="1.10.418.10">
    <property type="entry name" value="Calponin-like domain"/>
    <property type="match status" value="1"/>
</dbReference>
<dbReference type="InterPro" id="IPR036872">
    <property type="entry name" value="CH_dom_sf"/>
</dbReference>
<gene>
    <name evidence="3" type="ORF">CYNAS_LOCUS2778</name>
</gene>
<evidence type="ECO:0000313" key="4">
    <source>
        <dbReference type="Proteomes" id="UP001176961"/>
    </source>
</evidence>
<organism evidence="3 4">
    <name type="scientific">Cylicocyclus nassatus</name>
    <name type="common">Nematode worm</name>
    <dbReference type="NCBI Taxonomy" id="53992"/>
    <lineage>
        <taxon>Eukaryota</taxon>
        <taxon>Metazoa</taxon>
        <taxon>Ecdysozoa</taxon>
        <taxon>Nematoda</taxon>
        <taxon>Chromadorea</taxon>
        <taxon>Rhabditida</taxon>
        <taxon>Rhabditina</taxon>
        <taxon>Rhabditomorpha</taxon>
        <taxon>Strongyloidea</taxon>
        <taxon>Strongylidae</taxon>
        <taxon>Cylicocyclus</taxon>
    </lineage>
</organism>
<dbReference type="GO" id="GO:0015629">
    <property type="term" value="C:actin cytoskeleton"/>
    <property type="evidence" value="ECO:0007669"/>
    <property type="project" value="TreeGrafter"/>
</dbReference>
<evidence type="ECO:0000313" key="3">
    <source>
        <dbReference type="EMBL" id="CAJ0590795.1"/>
    </source>
</evidence>
<name>A0AA36DPD9_CYLNA</name>
<feature type="region of interest" description="Disordered" evidence="1">
    <location>
        <begin position="1"/>
        <end position="30"/>
    </location>
</feature>
<dbReference type="AlphaFoldDB" id="A0AA36DPD9"/>
<comment type="caution">
    <text evidence="3">The sequence shown here is derived from an EMBL/GenBank/DDBJ whole genome shotgun (WGS) entry which is preliminary data.</text>
</comment>
<dbReference type="Proteomes" id="UP001176961">
    <property type="component" value="Unassembled WGS sequence"/>
</dbReference>
<protein>
    <recommendedName>
        <fullName evidence="2">Calponin-homology (CH) domain-containing protein</fullName>
    </recommendedName>
</protein>
<dbReference type="Pfam" id="PF00307">
    <property type="entry name" value="CH"/>
    <property type="match status" value="1"/>
</dbReference>
<feature type="compositionally biased region" description="Polar residues" evidence="1">
    <location>
        <begin position="19"/>
        <end position="29"/>
    </location>
</feature>
<evidence type="ECO:0000259" key="2">
    <source>
        <dbReference type="PROSITE" id="PS50021"/>
    </source>
</evidence>
<dbReference type="GO" id="GO:0007015">
    <property type="term" value="P:actin filament organization"/>
    <property type="evidence" value="ECO:0007669"/>
    <property type="project" value="TreeGrafter"/>
</dbReference>
<accession>A0AA36DPD9</accession>
<dbReference type="EMBL" id="CATQJL010000001">
    <property type="protein sequence ID" value="CAJ0590795.1"/>
    <property type="molecule type" value="Genomic_DNA"/>
</dbReference>
<dbReference type="PANTHER" id="PTHR47385">
    <property type="entry name" value="CALPONIN"/>
    <property type="match status" value="1"/>
</dbReference>
<dbReference type="PANTHER" id="PTHR47385:SF14">
    <property type="entry name" value="TRANSGELIN"/>
    <property type="match status" value="1"/>
</dbReference>
<sequence>MATGWKRFTGSSPYPELATSDNGTESCYGSKQDRSYRIPWLQGKHSRNEEVQMLDWVAAVTGYEISRDPDSAMKQLSDGKILCRLIQRLTNGELCQTINEKPSMFSAGENISKFFDSLEYIGISGLVHISPNQLQEERNLDGLVSLLKELYRRAH</sequence>
<evidence type="ECO:0000256" key="1">
    <source>
        <dbReference type="SAM" id="MobiDB-lite"/>
    </source>
</evidence>
<dbReference type="InterPro" id="IPR050606">
    <property type="entry name" value="Calponin-like"/>
</dbReference>
<dbReference type="CDD" id="cd00014">
    <property type="entry name" value="CH_SF"/>
    <property type="match status" value="1"/>
</dbReference>
<proteinExistence type="predicted"/>
<dbReference type="PROSITE" id="PS50021">
    <property type="entry name" value="CH"/>
    <property type="match status" value="1"/>
</dbReference>
<dbReference type="InterPro" id="IPR001715">
    <property type="entry name" value="CH_dom"/>
</dbReference>
<dbReference type="SUPFAM" id="SSF47576">
    <property type="entry name" value="Calponin-homology domain, CH-domain"/>
    <property type="match status" value="1"/>
</dbReference>
<feature type="domain" description="Calponin-homology (CH)" evidence="2">
    <location>
        <begin position="47"/>
        <end position="155"/>
    </location>
</feature>
<dbReference type="GO" id="GO:0051015">
    <property type="term" value="F:actin filament binding"/>
    <property type="evidence" value="ECO:0007669"/>
    <property type="project" value="TreeGrafter"/>
</dbReference>
<dbReference type="SMART" id="SM00033">
    <property type="entry name" value="CH"/>
    <property type="match status" value="1"/>
</dbReference>
<keyword evidence="4" id="KW-1185">Reference proteome</keyword>
<reference evidence="3" key="1">
    <citation type="submission" date="2023-07" db="EMBL/GenBank/DDBJ databases">
        <authorList>
            <consortium name="CYATHOMIX"/>
        </authorList>
    </citation>
    <scope>NUCLEOTIDE SEQUENCE</scope>
    <source>
        <strain evidence="3">N/A</strain>
    </source>
</reference>